<dbReference type="RefSeq" id="WP_126539495.1">
    <property type="nucleotide sequence ID" value="NZ_AP018560.1"/>
</dbReference>
<accession>A0A2Z6E7D2</accession>
<reference evidence="3" key="2">
    <citation type="submission" date="2018-06" db="EMBL/GenBank/DDBJ databases">
        <title>Genome sequence of Rhodanobacteraceae bacterium strain Dysh456.</title>
        <authorList>
            <person name="Fukui M."/>
        </authorList>
    </citation>
    <scope>NUCLEOTIDE SEQUENCE [LARGE SCALE GENOMIC DNA]</scope>
    <source>
        <strain evidence="3">Dysh456</strain>
    </source>
</reference>
<evidence type="ECO:0000313" key="2">
    <source>
        <dbReference type="EMBL" id="BBD81040.1"/>
    </source>
</evidence>
<protein>
    <submittedName>
        <fullName evidence="2">Uncharacterized protein</fullName>
    </submittedName>
</protein>
<feature type="chain" id="PRO_5016384215" evidence="1">
    <location>
        <begin position="20"/>
        <end position="166"/>
    </location>
</feature>
<proteinExistence type="predicted"/>
<keyword evidence="3" id="KW-1185">Reference proteome</keyword>
<organism evidence="2 3">
    <name type="scientific">Aerosticca soli</name>
    <dbReference type="NCBI Taxonomy" id="2010829"/>
    <lineage>
        <taxon>Bacteria</taxon>
        <taxon>Pseudomonadati</taxon>
        <taxon>Pseudomonadota</taxon>
        <taxon>Gammaproteobacteria</taxon>
        <taxon>Lysobacterales</taxon>
        <taxon>Rhodanobacteraceae</taxon>
        <taxon>Aerosticca</taxon>
    </lineage>
</organism>
<keyword evidence="1" id="KW-0732">Signal</keyword>
<dbReference type="Proteomes" id="UP000270530">
    <property type="component" value="Chromosome"/>
</dbReference>
<dbReference type="EMBL" id="AP018560">
    <property type="protein sequence ID" value="BBD81040.1"/>
    <property type="molecule type" value="Genomic_DNA"/>
</dbReference>
<dbReference type="KEGG" id="rbd:ALSL_2415"/>
<name>A0A2Z6E7D2_9GAMM</name>
<sequence>MRKIVLTAAFALSAAVLLGACSKQEDQAQQTAQTQKVSKPSDPNDNKAWGAYLGQIVQQNMQGMSADRPYAYLVPAGDDDESKARYDRQLQQVQDVVARTVTPGNLLAFGGPNSAKTADFVIEAFKDAKPGSFKDVIVVVIGDAADKDRVTAALQPTGATLRYVTW</sequence>
<evidence type="ECO:0000313" key="3">
    <source>
        <dbReference type="Proteomes" id="UP000270530"/>
    </source>
</evidence>
<dbReference type="PROSITE" id="PS51257">
    <property type="entry name" value="PROKAR_LIPOPROTEIN"/>
    <property type="match status" value="1"/>
</dbReference>
<gene>
    <name evidence="2" type="ORF">ALSL_2415</name>
</gene>
<reference evidence="3" key="1">
    <citation type="submission" date="2018-04" db="EMBL/GenBank/DDBJ databases">
        <authorList>
            <person name="Watanabe M."/>
            <person name="Kojima H."/>
        </authorList>
    </citation>
    <scope>NUCLEOTIDE SEQUENCE [LARGE SCALE GENOMIC DNA]</scope>
    <source>
        <strain evidence="3">Dysh456</strain>
    </source>
</reference>
<dbReference type="OrthoDB" id="6022222at2"/>
<dbReference type="AlphaFoldDB" id="A0A2Z6E7D2"/>
<feature type="signal peptide" evidence="1">
    <location>
        <begin position="1"/>
        <end position="19"/>
    </location>
</feature>
<evidence type="ECO:0000256" key="1">
    <source>
        <dbReference type="SAM" id="SignalP"/>
    </source>
</evidence>